<reference evidence="1 2" key="2">
    <citation type="submission" date="2018-11" db="EMBL/GenBank/DDBJ databases">
        <authorList>
            <consortium name="Pathogen Informatics"/>
        </authorList>
    </citation>
    <scope>NUCLEOTIDE SEQUENCE [LARGE SCALE GENOMIC DNA]</scope>
</reference>
<accession>A0A183CWZ4</accession>
<proteinExistence type="predicted"/>
<gene>
    <name evidence="1" type="ORF">GPUH_LOCUS985</name>
</gene>
<dbReference type="AlphaFoldDB" id="A0A183CWZ4"/>
<reference evidence="3" key="1">
    <citation type="submission" date="2016-06" db="UniProtKB">
        <authorList>
            <consortium name="WormBaseParasite"/>
        </authorList>
    </citation>
    <scope>IDENTIFICATION</scope>
</reference>
<protein>
    <submittedName>
        <fullName evidence="3">RRM domain-containing protein</fullName>
    </submittedName>
</protein>
<evidence type="ECO:0000313" key="3">
    <source>
        <dbReference type="WBParaSite" id="GPUH_0000098501-mRNA-1"/>
    </source>
</evidence>
<name>A0A183CWZ4_9BILA</name>
<keyword evidence="2" id="KW-1185">Reference proteome</keyword>
<organism evidence="3">
    <name type="scientific">Gongylonema pulchrum</name>
    <dbReference type="NCBI Taxonomy" id="637853"/>
    <lineage>
        <taxon>Eukaryota</taxon>
        <taxon>Metazoa</taxon>
        <taxon>Ecdysozoa</taxon>
        <taxon>Nematoda</taxon>
        <taxon>Chromadorea</taxon>
        <taxon>Rhabditida</taxon>
        <taxon>Spirurina</taxon>
        <taxon>Spiruromorpha</taxon>
        <taxon>Spiruroidea</taxon>
        <taxon>Gongylonematidae</taxon>
        <taxon>Gongylonema</taxon>
    </lineage>
</organism>
<sequence length="70" mass="7805">MSGIWLRHWNNQSLFDLFINFGVQLAQVRAGESKLSAVHFEEANKALAAGISGHLNLVRCRASLLQLLSR</sequence>
<dbReference type="WBParaSite" id="GPUH_0000098501-mRNA-1">
    <property type="protein sequence ID" value="GPUH_0000098501-mRNA-1"/>
    <property type="gene ID" value="GPUH_0000098501"/>
</dbReference>
<evidence type="ECO:0000313" key="2">
    <source>
        <dbReference type="Proteomes" id="UP000271098"/>
    </source>
</evidence>
<evidence type="ECO:0000313" key="1">
    <source>
        <dbReference type="EMBL" id="VDK29162.1"/>
    </source>
</evidence>
<dbReference type="Proteomes" id="UP000271098">
    <property type="component" value="Unassembled WGS sequence"/>
</dbReference>
<dbReference type="EMBL" id="UYRT01001065">
    <property type="protein sequence ID" value="VDK29162.1"/>
    <property type="molecule type" value="Genomic_DNA"/>
</dbReference>